<dbReference type="Proteomes" id="UP000027208">
    <property type="component" value="Unassembled WGS sequence"/>
</dbReference>
<dbReference type="InterPro" id="IPR002611">
    <property type="entry name" value="IstB_ATP-bd"/>
</dbReference>
<dbReference type="EMBL" id="JMUI01000018">
    <property type="protein sequence ID" value="KDM52515.1"/>
    <property type="molecule type" value="Genomic_DNA"/>
</dbReference>
<evidence type="ECO:0000259" key="1">
    <source>
        <dbReference type="Pfam" id="PF01695"/>
    </source>
</evidence>
<dbReference type="PANTHER" id="PTHR30050:SF4">
    <property type="entry name" value="ATP-BINDING PROTEIN RV3427C IN INSERTION SEQUENCE-RELATED"/>
    <property type="match status" value="1"/>
</dbReference>
<evidence type="ECO:0000313" key="3">
    <source>
        <dbReference type="Proteomes" id="UP000027208"/>
    </source>
</evidence>
<dbReference type="PANTHER" id="PTHR30050">
    <property type="entry name" value="CHROMOSOMAL REPLICATION INITIATOR PROTEIN DNAA"/>
    <property type="match status" value="1"/>
</dbReference>
<sequence>MLNPHLSTLLAQLKLHGFTQSLDSNIDAVYSGEINFEEAMIDAVYSGEINFEEAMIDACKTELLTRARKLTEPLIRNAHLRYPHACIDEIKFDIERRGLSKQFVNRFSECTWINLHKNMSIQGPTGVGKTWLACAFATEACKKGYKTIFYRASEFFEALEQAIDQSNEKLFIKKLIRYDLLIIDDFGLSNIPPKIESHLLEFIDNYSICGSLLITMILDKIMDSTSL</sequence>
<dbReference type="SUPFAM" id="SSF52540">
    <property type="entry name" value="P-loop containing nucleoside triphosphate hydrolases"/>
    <property type="match status" value="1"/>
</dbReference>
<dbReference type="CDD" id="cd00009">
    <property type="entry name" value="AAA"/>
    <property type="match status" value="1"/>
</dbReference>
<reference evidence="2 3" key="1">
    <citation type="submission" date="2014-04" db="EMBL/GenBank/DDBJ databases">
        <title>The Genome Sequence of Acinetobacter baumanii BIDMC 57.</title>
        <authorList>
            <consortium name="The Broad Institute Genomics Platform"/>
            <consortium name="The Broad Institute Genome Sequencing Center for Infectious Disease"/>
            <person name="Murphy C."/>
            <person name="Cosimi L."/>
            <person name="Cerqueira G."/>
            <person name="Feldgarden M."/>
            <person name="Earl A."/>
            <person name="Spencer M.D."/>
            <person name="Fodor A."/>
            <person name="Sautter R.L."/>
            <person name="Hung D."/>
            <person name="Onderdonk A.B."/>
            <person name="Ernst C."/>
            <person name="Delaney M."/>
            <person name="DuBois A."/>
            <person name="Young S.K."/>
            <person name="Zeng Q."/>
            <person name="Gargeya S."/>
            <person name="Abouelleil A."/>
            <person name="Alvarado L."/>
            <person name="Chapman S.B."/>
            <person name="Gainer-Dewar J."/>
            <person name="Goldberg J."/>
            <person name="Griggs A."/>
            <person name="Gujja S."/>
            <person name="Hansen M."/>
            <person name="Howarth C."/>
            <person name="Imamovic A."/>
            <person name="Larimer J."/>
            <person name="Pearson M."/>
            <person name="Poon T.W."/>
            <person name="Priest M."/>
            <person name="Roberts A."/>
            <person name="Saif S."/>
            <person name="Shea T."/>
            <person name="Sykes S."/>
            <person name="Wortman J."/>
            <person name="Nusbaum C."/>
            <person name="Birren B."/>
        </authorList>
    </citation>
    <scope>NUCLEOTIDE SEQUENCE [LARGE SCALE GENOMIC DNA]</scope>
    <source>
        <strain evidence="2 3">BIDMC 57</strain>
    </source>
</reference>
<organism evidence="2 3">
    <name type="scientific">Acinetobacter nosocomialis</name>
    <dbReference type="NCBI Taxonomy" id="106654"/>
    <lineage>
        <taxon>Bacteria</taxon>
        <taxon>Pseudomonadati</taxon>
        <taxon>Pseudomonadota</taxon>
        <taxon>Gammaproteobacteria</taxon>
        <taxon>Moraxellales</taxon>
        <taxon>Moraxellaceae</taxon>
        <taxon>Acinetobacter</taxon>
        <taxon>Acinetobacter calcoaceticus/baumannii complex</taxon>
    </lineage>
</organism>
<dbReference type="RefSeq" id="WP_228133751.1">
    <property type="nucleotide sequence ID" value="NZ_KK737786.1"/>
</dbReference>
<dbReference type="InterPro" id="IPR027417">
    <property type="entry name" value="P-loop_NTPase"/>
</dbReference>
<gene>
    <name evidence="2" type="ORF">AE32_03532</name>
</gene>
<evidence type="ECO:0000313" key="2">
    <source>
        <dbReference type="EMBL" id="KDM52515.1"/>
    </source>
</evidence>
<dbReference type="GO" id="GO:0005524">
    <property type="term" value="F:ATP binding"/>
    <property type="evidence" value="ECO:0007669"/>
    <property type="project" value="InterPro"/>
</dbReference>
<dbReference type="AlphaFoldDB" id="A0A836MGQ6"/>
<dbReference type="Gene3D" id="3.40.50.300">
    <property type="entry name" value="P-loop containing nucleotide triphosphate hydrolases"/>
    <property type="match status" value="1"/>
</dbReference>
<feature type="domain" description="IstB-like ATP-binding" evidence="1">
    <location>
        <begin position="46"/>
        <end position="216"/>
    </location>
</feature>
<accession>A0A836MGQ6</accession>
<proteinExistence type="predicted"/>
<comment type="caution">
    <text evidence="2">The sequence shown here is derived from an EMBL/GenBank/DDBJ whole genome shotgun (WGS) entry which is preliminary data.</text>
</comment>
<name>A0A836MGQ6_ACINO</name>
<dbReference type="GO" id="GO:0006260">
    <property type="term" value="P:DNA replication"/>
    <property type="evidence" value="ECO:0007669"/>
    <property type="project" value="TreeGrafter"/>
</dbReference>
<dbReference type="Pfam" id="PF01695">
    <property type="entry name" value="IstB_IS21"/>
    <property type="match status" value="1"/>
</dbReference>
<protein>
    <recommendedName>
        <fullName evidence="1">IstB-like ATP-binding domain-containing protein</fullName>
    </recommendedName>
</protein>